<dbReference type="AlphaFoldDB" id="A0A0L8IHL1"/>
<dbReference type="EMBL" id="KQ415687">
    <property type="protein sequence ID" value="KOG00961.1"/>
    <property type="molecule type" value="Genomic_DNA"/>
</dbReference>
<name>A0A0L8IHL1_OCTBM</name>
<gene>
    <name evidence="1" type="ORF">OCBIM_22021849mg</name>
</gene>
<organism evidence="1">
    <name type="scientific">Octopus bimaculoides</name>
    <name type="common">California two-spotted octopus</name>
    <dbReference type="NCBI Taxonomy" id="37653"/>
    <lineage>
        <taxon>Eukaryota</taxon>
        <taxon>Metazoa</taxon>
        <taxon>Spiralia</taxon>
        <taxon>Lophotrochozoa</taxon>
        <taxon>Mollusca</taxon>
        <taxon>Cephalopoda</taxon>
        <taxon>Coleoidea</taxon>
        <taxon>Octopodiformes</taxon>
        <taxon>Octopoda</taxon>
        <taxon>Incirrata</taxon>
        <taxon>Octopodidae</taxon>
        <taxon>Octopus</taxon>
    </lineage>
</organism>
<sequence length="76" mass="9187">MCKLSEIWLCVISQFLIEFSGTRRKFSEQFCSLELQLIFHKDMYYIEIFIYFNQINPVCSLTMNLLVMSSVVKCWW</sequence>
<proteinExistence type="predicted"/>
<accession>A0A0L8IHL1</accession>
<evidence type="ECO:0000313" key="1">
    <source>
        <dbReference type="EMBL" id="KOG00961.1"/>
    </source>
</evidence>
<protein>
    <submittedName>
        <fullName evidence="1">Uncharacterized protein</fullName>
    </submittedName>
</protein>
<reference evidence="1" key="1">
    <citation type="submission" date="2015-07" db="EMBL/GenBank/DDBJ databases">
        <title>MeaNS - Measles Nucleotide Surveillance Program.</title>
        <authorList>
            <person name="Tran T."/>
            <person name="Druce J."/>
        </authorList>
    </citation>
    <scope>NUCLEOTIDE SEQUENCE</scope>
    <source>
        <strain evidence="1">UCB-OBI-ISO-001</strain>
        <tissue evidence="1">Gonad</tissue>
    </source>
</reference>